<dbReference type="AlphaFoldDB" id="A0AAD9UGU2"/>
<dbReference type="Proteomes" id="UP001209878">
    <property type="component" value="Unassembled WGS sequence"/>
</dbReference>
<sequence>MSFQQCQFNFGATPFKYPPTTIRYSTFNEFGELSEDQKVILPRHKRLAALSQMQVSEDSCTLCFDNRASVTLLPCTHRGFCMKCAIQLELCPMCRQQIEKRETDS</sequence>
<protein>
    <recommendedName>
        <fullName evidence="5">RING-type domain-containing protein</fullName>
    </recommendedName>
</protein>
<keyword evidence="1" id="KW-0479">Metal-binding</keyword>
<dbReference type="SUPFAM" id="SSF57850">
    <property type="entry name" value="RING/U-box"/>
    <property type="match status" value="1"/>
</dbReference>
<reference evidence="6" key="1">
    <citation type="journal article" date="2023" name="Mol. Biol. Evol.">
        <title>Third-Generation Sequencing Reveals the Adaptive Role of the Epigenome in Three Deep-Sea Polychaetes.</title>
        <authorList>
            <person name="Perez M."/>
            <person name="Aroh O."/>
            <person name="Sun Y."/>
            <person name="Lan Y."/>
            <person name="Juniper S.K."/>
            <person name="Young C.R."/>
            <person name="Angers B."/>
            <person name="Qian P.Y."/>
        </authorList>
    </citation>
    <scope>NUCLEOTIDE SEQUENCE</scope>
    <source>
        <strain evidence="6">R07B-5</strain>
    </source>
</reference>
<comment type="caution">
    <text evidence="6">The sequence shown here is derived from an EMBL/GenBank/DDBJ whole genome shotgun (WGS) entry which is preliminary data.</text>
</comment>
<dbReference type="EMBL" id="JAODUO010000118">
    <property type="protein sequence ID" value="KAK2188972.1"/>
    <property type="molecule type" value="Genomic_DNA"/>
</dbReference>
<dbReference type="GO" id="GO:0005737">
    <property type="term" value="C:cytoplasm"/>
    <property type="evidence" value="ECO:0007669"/>
    <property type="project" value="TreeGrafter"/>
</dbReference>
<evidence type="ECO:0000259" key="5">
    <source>
        <dbReference type="PROSITE" id="PS50089"/>
    </source>
</evidence>
<evidence type="ECO:0000256" key="3">
    <source>
        <dbReference type="ARBA" id="ARBA00022833"/>
    </source>
</evidence>
<evidence type="ECO:0000313" key="7">
    <source>
        <dbReference type="Proteomes" id="UP001209878"/>
    </source>
</evidence>
<evidence type="ECO:0000313" key="6">
    <source>
        <dbReference type="EMBL" id="KAK2188972.1"/>
    </source>
</evidence>
<dbReference type="GO" id="GO:0008270">
    <property type="term" value="F:zinc ion binding"/>
    <property type="evidence" value="ECO:0007669"/>
    <property type="project" value="UniProtKB-KW"/>
</dbReference>
<name>A0AAD9UGU2_RIDPI</name>
<feature type="domain" description="RING-type" evidence="5">
    <location>
        <begin position="60"/>
        <end position="95"/>
    </location>
</feature>
<evidence type="ECO:0000256" key="4">
    <source>
        <dbReference type="PROSITE-ProRule" id="PRU00175"/>
    </source>
</evidence>
<dbReference type="InterPro" id="IPR045129">
    <property type="entry name" value="RNF123/RKP/RSPRY1"/>
</dbReference>
<dbReference type="GO" id="GO:0051603">
    <property type="term" value="P:proteolysis involved in protein catabolic process"/>
    <property type="evidence" value="ECO:0007669"/>
    <property type="project" value="TreeGrafter"/>
</dbReference>
<keyword evidence="3" id="KW-0862">Zinc</keyword>
<keyword evidence="7" id="KW-1185">Reference proteome</keyword>
<keyword evidence="2 4" id="KW-0863">Zinc-finger</keyword>
<dbReference type="PROSITE" id="PS50089">
    <property type="entry name" value="ZF_RING_2"/>
    <property type="match status" value="1"/>
</dbReference>
<organism evidence="6 7">
    <name type="scientific">Ridgeia piscesae</name>
    <name type="common">Tubeworm</name>
    <dbReference type="NCBI Taxonomy" id="27915"/>
    <lineage>
        <taxon>Eukaryota</taxon>
        <taxon>Metazoa</taxon>
        <taxon>Spiralia</taxon>
        <taxon>Lophotrochozoa</taxon>
        <taxon>Annelida</taxon>
        <taxon>Polychaeta</taxon>
        <taxon>Sedentaria</taxon>
        <taxon>Canalipalpata</taxon>
        <taxon>Sabellida</taxon>
        <taxon>Siboglinidae</taxon>
        <taxon>Ridgeia</taxon>
    </lineage>
</organism>
<dbReference type="PANTHER" id="PTHR13363">
    <property type="entry name" value="RING FINGER AND SRY DOMAIN-CONTAINING"/>
    <property type="match status" value="1"/>
</dbReference>
<dbReference type="InterPro" id="IPR013083">
    <property type="entry name" value="Znf_RING/FYVE/PHD"/>
</dbReference>
<evidence type="ECO:0000256" key="1">
    <source>
        <dbReference type="ARBA" id="ARBA00022723"/>
    </source>
</evidence>
<evidence type="ECO:0000256" key="2">
    <source>
        <dbReference type="ARBA" id="ARBA00022771"/>
    </source>
</evidence>
<dbReference type="InterPro" id="IPR001841">
    <property type="entry name" value="Znf_RING"/>
</dbReference>
<dbReference type="Gene3D" id="3.30.40.10">
    <property type="entry name" value="Zinc/RING finger domain, C3HC4 (zinc finger)"/>
    <property type="match status" value="1"/>
</dbReference>
<gene>
    <name evidence="6" type="ORF">NP493_119g10089</name>
</gene>
<dbReference type="PANTHER" id="PTHR13363:SF6">
    <property type="entry name" value="RING FINGER AND SPRY DOMAIN-CONTAINING PROTEIN 1"/>
    <property type="match status" value="1"/>
</dbReference>
<accession>A0AAD9UGU2</accession>
<proteinExistence type="predicted"/>
<dbReference type="SMART" id="SM00184">
    <property type="entry name" value="RING"/>
    <property type="match status" value="1"/>
</dbReference>
<dbReference type="GO" id="GO:0004842">
    <property type="term" value="F:ubiquitin-protein transferase activity"/>
    <property type="evidence" value="ECO:0007669"/>
    <property type="project" value="InterPro"/>
</dbReference>
<dbReference type="Pfam" id="PF13920">
    <property type="entry name" value="zf-C3HC4_3"/>
    <property type="match status" value="1"/>
</dbReference>